<protein>
    <submittedName>
        <fullName evidence="2">Uncharacterized protein</fullName>
    </submittedName>
</protein>
<evidence type="ECO:0000313" key="2">
    <source>
        <dbReference type="WBParaSite" id="MBELARI_LOCUS6209"/>
    </source>
</evidence>
<keyword evidence="1" id="KW-1185">Reference proteome</keyword>
<accession>A0AAF3FGV4</accession>
<dbReference type="WBParaSite" id="MBELARI_LOCUS6209">
    <property type="protein sequence ID" value="MBELARI_LOCUS6209"/>
    <property type="gene ID" value="MBELARI_LOCUS6209"/>
</dbReference>
<organism evidence="1 2">
    <name type="scientific">Mesorhabditis belari</name>
    <dbReference type="NCBI Taxonomy" id="2138241"/>
    <lineage>
        <taxon>Eukaryota</taxon>
        <taxon>Metazoa</taxon>
        <taxon>Ecdysozoa</taxon>
        <taxon>Nematoda</taxon>
        <taxon>Chromadorea</taxon>
        <taxon>Rhabditida</taxon>
        <taxon>Rhabditina</taxon>
        <taxon>Rhabditomorpha</taxon>
        <taxon>Rhabditoidea</taxon>
        <taxon>Rhabditidae</taxon>
        <taxon>Mesorhabditinae</taxon>
        <taxon>Mesorhabditis</taxon>
    </lineage>
</organism>
<name>A0AAF3FGV4_9BILA</name>
<dbReference type="AlphaFoldDB" id="A0AAF3FGV4"/>
<evidence type="ECO:0000313" key="1">
    <source>
        <dbReference type="Proteomes" id="UP000887575"/>
    </source>
</evidence>
<reference evidence="2" key="1">
    <citation type="submission" date="2024-02" db="UniProtKB">
        <authorList>
            <consortium name="WormBaseParasite"/>
        </authorList>
    </citation>
    <scope>IDENTIFICATION</scope>
</reference>
<proteinExistence type="predicted"/>
<dbReference type="Proteomes" id="UP000887575">
    <property type="component" value="Unassembled WGS sequence"/>
</dbReference>
<sequence>MRIFTIRLSQKEAPKSTEEIVRLIPVTKRADTAEVTPTAPLLFAAVNGDAQEGVIERFFNFFGIETHSCHSDTDCIAKGSTTCVSHWFGFTSDCQ</sequence>